<keyword evidence="3" id="KW-1185">Reference proteome</keyword>
<reference evidence="2 3" key="1">
    <citation type="submission" date="2016-07" db="EMBL/GenBank/DDBJ databases">
        <title>Multiple horizontal gene transfer events from other fungi enriched the ability of initially mycotrophic Trichoderma (Ascomycota) to feed on dead plant biomass.</title>
        <authorList>
            <consortium name="DOE Joint Genome Institute"/>
            <person name="Aerts A."/>
            <person name="Atanasova L."/>
            <person name="Chenthamara K."/>
            <person name="Zhang J."/>
            <person name="Grujic M."/>
            <person name="Henrissat B."/>
            <person name="Kuo A."/>
            <person name="Salamov A."/>
            <person name="Lipzen A."/>
            <person name="Labutti K."/>
            <person name="Barry K."/>
            <person name="Miao Y."/>
            <person name="Rahimi M.J."/>
            <person name="Shen Q."/>
            <person name="Grigoriev I.V."/>
            <person name="Kubicek C.P."/>
            <person name="Druzhinina I.S."/>
        </authorList>
    </citation>
    <scope>NUCLEOTIDE SEQUENCE [LARGE SCALE GENOMIC DNA]</scope>
    <source>
        <strain evidence="2 3">CBS 226.95</strain>
    </source>
</reference>
<dbReference type="RefSeq" id="XP_024769798.1">
    <property type="nucleotide sequence ID" value="XM_024915064.1"/>
</dbReference>
<accession>A0A2T3ZZ79</accession>
<evidence type="ECO:0000313" key="2">
    <source>
        <dbReference type="EMBL" id="PTB50121.1"/>
    </source>
</evidence>
<feature type="compositionally biased region" description="Basic and acidic residues" evidence="1">
    <location>
        <begin position="32"/>
        <end position="60"/>
    </location>
</feature>
<dbReference type="AlphaFoldDB" id="A0A2T3ZZ79"/>
<evidence type="ECO:0000313" key="3">
    <source>
        <dbReference type="Proteomes" id="UP000241690"/>
    </source>
</evidence>
<organism evidence="2 3">
    <name type="scientific">Trichoderma harzianum CBS 226.95</name>
    <dbReference type="NCBI Taxonomy" id="983964"/>
    <lineage>
        <taxon>Eukaryota</taxon>
        <taxon>Fungi</taxon>
        <taxon>Dikarya</taxon>
        <taxon>Ascomycota</taxon>
        <taxon>Pezizomycotina</taxon>
        <taxon>Sordariomycetes</taxon>
        <taxon>Hypocreomycetidae</taxon>
        <taxon>Hypocreales</taxon>
        <taxon>Hypocreaceae</taxon>
        <taxon>Trichoderma</taxon>
    </lineage>
</organism>
<feature type="region of interest" description="Disordered" evidence="1">
    <location>
        <begin position="1"/>
        <end position="80"/>
    </location>
</feature>
<name>A0A2T3ZZ79_TRIHA</name>
<feature type="non-terminal residue" evidence="2">
    <location>
        <position position="1"/>
    </location>
</feature>
<dbReference type="EMBL" id="KZ679689">
    <property type="protein sequence ID" value="PTB50121.1"/>
    <property type="molecule type" value="Genomic_DNA"/>
</dbReference>
<protein>
    <submittedName>
        <fullName evidence="2">Uncharacterized protein</fullName>
    </submittedName>
</protein>
<gene>
    <name evidence="2" type="ORF">M431DRAFT_42543</name>
</gene>
<evidence type="ECO:0000256" key="1">
    <source>
        <dbReference type="SAM" id="MobiDB-lite"/>
    </source>
</evidence>
<dbReference type="GeneID" id="36623630"/>
<sequence length="252" mass="30014">EEYIGDAEYTQDEGCTQDGKDIQDGKNTQVKEYAEHDEYTGVERHTGDEEQNEKNRHDPRDGEDDDDKEEEENFFQGTYGQYTVWNNDDKNVERGLRAPQAVPMVTKRKVLTCTRAEALEMYHSIEELFEERYGTADVPREIRDNFTKLVRVLPPHKKKLLKWNVDFHGIMDVVKWFKDVDLKEDLQEFSWEETYQLPSLTPEQIHDTWEDLDHLAFHSPMYMASRMELRTSVLRMLFNEQTRRIKELEKEL</sequence>
<dbReference type="Proteomes" id="UP000241690">
    <property type="component" value="Unassembled WGS sequence"/>
</dbReference>
<feature type="compositionally biased region" description="Acidic residues" evidence="1">
    <location>
        <begin position="1"/>
        <end position="11"/>
    </location>
</feature>
<feature type="non-terminal residue" evidence="2">
    <location>
        <position position="252"/>
    </location>
</feature>
<feature type="compositionally biased region" description="Acidic residues" evidence="1">
    <location>
        <begin position="61"/>
        <end position="73"/>
    </location>
</feature>
<proteinExistence type="predicted"/>